<feature type="binding site" evidence="5">
    <location>
        <begin position="27"/>
        <end position="29"/>
    </location>
    <ligand>
        <name>FMN</name>
        <dbReference type="ChEBI" id="CHEBI:58210"/>
    </ligand>
</feature>
<dbReference type="HAMAP" id="MF_01984">
    <property type="entry name" value="ubiX_pad"/>
    <property type="match status" value="1"/>
</dbReference>
<keyword evidence="1 5" id="KW-0637">Prenyltransferase</keyword>
<dbReference type="PANTHER" id="PTHR43374:SF1">
    <property type="entry name" value="FLAVIN PRENYLTRANSFERASE PAD1, MITOCHONDRIAL"/>
    <property type="match status" value="1"/>
</dbReference>
<feature type="region of interest" description="Disordered" evidence="6">
    <location>
        <begin position="1"/>
        <end position="20"/>
    </location>
</feature>
<keyword evidence="2 5" id="KW-0285">Flavoprotein</keyword>
<dbReference type="SUPFAM" id="SSF52507">
    <property type="entry name" value="Homo-oligomeric flavin-containing Cys decarboxylases, HFCD"/>
    <property type="match status" value="1"/>
</dbReference>
<evidence type="ECO:0000256" key="6">
    <source>
        <dbReference type="SAM" id="MobiDB-lite"/>
    </source>
</evidence>
<dbReference type="Gene3D" id="3.40.50.1950">
    <property type="entry name" value="Flavin prenyltransferase-like"/>
    <property type="match status" value="1"/>
</dbReference>
<evidence type="ECO:0000256" key="5">
    <source>
        <dbReference type="HAMAP-Rule" id="MF_01984"/>
    </source>
</evidence>
<comment type="function">
    <text evidence="5">Flavin prenyltransferase that catalyzes the synthesis of the prenylated FMN cofactor (prenyl-FMN) for 4-hydroxy-3-polyprenylbenzoic acid decarboxylase UbiD. The prenyltransferase is metal-independent and links a dimethylallyl moiety from dimethylallyl monophosphate (DMAP) to the flavin N5 and C6 atoms of FMN.</text>
</comment>
<evidence type="ECO:0000259" key="7">
    <source>
        <dbReference type="Pfam" id="PF02441"/>
    </source>
</evidence>
<dbReference type="GO" id="GO:0008694">
    <property type="term" value="F:4-hydroxy-3-polyprenylbenzoate decarboxylase activity"/>
    <property type="evidence" value="ECO:0007669"/>
    <property type="project" value="UniProtKB-EC"/>
</dbReference>
<evidence type="ECO:0000256" key="4">
    <source>
        <dbReference type="ARBA" id="ARBA00022679"/>
    </source>
</evidence>
<keyword evidence="8" id="KW-0456">Lyase</keyword>
<feature type="binding site" evidence="5">
    <location>
        <position position="169"/>
    </location>
    <ligand>
        <name>dimethylallyl phosphate</name>
        <dbReference type="ChEBI" id="CHEBI:88052"/>
    </ligand>
</feature>
<feature type="domain" description="Flavoprotein" evidence="7">
    <location>
        <begin position="20"/>
        <end position="188"/>
    </location>
</feature>
<gene>
    <name evidence="5" type="primary">ubiX</name>
    <name evidence="8" type="ORF">J3R73_003431</name>
</gene>
<dbReference type="InterPro" id="IPR003382">
    <property type="entry name" value="Flavoprotein"/>
</dbReference>
<feature type="binding site" evidence="5">
    <location>
        <begin position="104"/>
        <end position="107"/>
    </location>
    <ligand>
        <name>FMN</name>
        <dbReference type="ChEBI" id="CHEBI:58210"/>
    </ligand>
</feature>
<feature type="region of interest" description="Disordered" evidence="6">
    <location>
        <begin position="203"/>
        <end position="223"/>
    </location>
</feature>
<dbReference type="InterPro" id="IPR004507">
    <property type="entry name" value="UbiX-like"/>
</dbReference>
<organism evidence="8 9">
    <name type="scientific">Labrys monachus</name>
    <dbReference type="NCBI Taxonomy" id="217067"/>
    <lineage>
        <taxon>Bacteria</taxon>
        <taxon>Pseudomonadati</taxon>
        <taxon>Pseudomonadota</taxon>
        <taxon>Alphaproteobacteria</taxon>
        <taxon>Hyphomicrobiales</taxon>
        <taxon>Xanthobacteraceae</taxon>
        <taxon>Labrys</taxon>
    </lineage>
</organism>
<comment type="catalytic activity">
    <reaction evidence="5">
        <text>dimethylallyl phosphate + FMNH2 = prenylated FMNH2 + phosphate</text>
        <dbReference type="Rhea" id="RHEA:37743"/>
        <dbReference type="ChEBI" id="CHEBI:43474"/>
        <dbReference type="ChEBI" id="CHEBI:57618"/>
        <dbReference type="ChEBI" id="CHEBI:87467"/>
        <dbReference type="ChEBI" id="CHEBI:88052"/>
        <dbReference type="EC" id="2.5.1.129"/>
    </reaction>
</comment>
<name>A0ABU0FGA2_9HYPH</name>
<feature type="compositionally biased region" description="Basic and acidic residues" evidence="6">
    <location>
        <begin position="1"/>
        <end position="10"/>
    </location>
</feature>
<dbReference type="EC" id="2.5.1.129" evidence="5"/>
<evidence type="ECO:0000313" key="8">
    <source>
        <dbReference type="EMBL" id="MDQ0393639.1"/>
    </source>
</evidence>
<dbReference type="PANTHER" id="PTHR43374">
    <property type="entry name" value="FLAVIN PRENYLTRANSFERASE"/>
    <property type="match status" value="1"/>
</dbReference>
<dbReference type="RefSeq" id="WP_307429254.1">
    <property type="nucleotide sequence ID" value="NZ_JAUSVK010000001.1"/>
</dbReference>
<dbReference type="EMBL" id="JAUSVK010000001">
    <property type="protein sequence ID" value="MDQ0393639.1"/>
    <property type="molecule type" value="Genomic_DNA"/>
</dbReference>
<evidence type="ECO:0000256" key="1">
    <source>
        <dbReference type="ARBA" id="ARBA00022602"/>
    </source>
</evidence>
<keyword evidence="9" id="KW-1185">Reference proteome</keyword>
<evidence type="ECO:0000256" key="3">
    <source>
        <dbReference type="ARBA" id="ARBA00022643"/>
    </source>
</evidence>
<feature type="binding site" evidence="5">
    <location>
        <position position="139"/>
    </location>
    <ligand>
        <name>FMN</name>
        <dbReference type="ChEBI" id="CHEBI:58210"/>
    </ligand>
</feature>
<keyword evidence="3 5" id="KW-0288">FMN</keyword>
<dbReference type="Proteomes" id="UP001237448">
    <property type="component" value="Unassembled WGS sequence"/>
</dbReference>
<proteinExistence type="inferred from homology"/>
<comment type="similarity">
    <text evidence="5">Belongs to the UbiX/PAD1 family.</text>
</comment>
<accession>A0ABU0FGA2</accession>
<feature type="binding site" evidence="5">
    <location>
        <position position="185"/>
    </location>
    <ligand>
        <name>dimethylallyl phosphate</name>
        <dbReference type="ChEBI" id="CHEBI:88052"/>
    </ligand>
</feature>
<dbReference type="NCBIfam" id="TIGR00421">
    <property type="entry name" value="ubiX_pad"/>
    <property type="match status" value="1"/>
</dbReference>
<feature type="binding site" evidence="5">
    <location>
        <position position="53"/>
    </location>
    <ligand>
        <name>FMN</name>
        <dbReference type="ChEBI" id="CHEBI:58210"/>
    </ligand>
</feature>
<comment type="caution">
    <text evidence="5">Lacks conserved residue(s) required for the propagation of feature annotation.</text>
</comment>
<comment type="caution">
    <text evidence="8">The sequence shown here is derived from an EMBL/GenBank/DDBJ whole genome shotgun (WGS) entry which is preliminary data.</text>
</comment>
<protein>
    <recommendedName>
        <fullName evidence="5">Flavin prenyltransferase UbiX</fullName>
        <ecNumber evidence="5">2.5.1.129</ecNumber>
    </recommendedName>
</protein>
<evidence type="ECO:0000313" key="9">
    <source>
        <dbReference type="Proteomes" id="UP001237448"/>
    </source>
</evidence>
<evidence type="ECO:0000256" key="2">
    <source>
        <dbReference type="ARBA" id="ARBA00022630"/>
    </source>
</evidence>
<dbReference type="InterPro" id="IPR036551">
    <property type="entry name" value="Flavin_trans-like"/>
</dbReference>
<reference evidence="8 9" key="1">
    <citation type="submission" date="2023-07" db="EMBL/GenBank/DDBJ databases">
        <title>Genomic Encyclopedia of Type Strains, Phase IV (KMG-IV): sequencing the most valuable type-strain genomes for metagenomic binning, comparative biology and taxonomic classification.</title>
        <authorList>
            <person name="Goeker M."/>
        </authorList>
    </citation>
    <scope>NUCLEOTIDE SEQUENCE [LARGE SCALE GENOMIC DNA]</scope>
    <source>
        <strain evidence="8 9">DSM 5896</strain>
    </source>
</reference>
<sequence>MEQTRSRQRGDQAPSRPPRRIIVGISGASGALYGVRALQMLDAAGIETHLVVTRSAHLTLAQELEMQPRDLKQWAGVVHNINDIGASIASGSFRTCGMIIAPCSIRSLSEIVSGVTSSLLTRAADVVLKERRRLVLMVRETPLHLGHLRTMTAAAEMGAVIMPPVPALYARPDSIESMVSHSVGRALDLFDVETDAVVRWEGLARRAPGPGAGDADDGPPSTS</sequence>
<dbReference type="Pfam" id="PF02441">
    <property type="entry name" value="Flavoprotein"/>
    <property type="match status" value="1"/>
</dbReference>
<dbReference type="NCBIfam" id="NF004685">
    <property type="entry name" value="PRK06029.1"/>
    <property type="match status" value="1"/>
</dbReference>
<keyword evidence="4 5" id="KW-0808">Transferase</keyword>